<proteinExistence type="predicted"/>
<organism evidence="2 3">
    <name type="scientific">Spinacia oleracea</name>
    <name type="common">Spinach</name>
    <dbReference type="NCBI Taxonomy" id="3562"/>
    <lineage>
        <taxon>Eukaryota</taxon>
        <taxon>Viridiplantae</taxon>
        <taxon>Streptophyta</taxon>
        <taxon>Embryophyta</taxon>
        <taxon>Tracheophyta</taxon>
        <taxon>Spermatophyta</taxon>
        <taxon>Magnoliopsida</taxon>
        <taxon>eudicotyledons</taxon>
        <taxon>Gunneridae</taxon>
        <taxon>Pentapetalae</taxon>
        <taxon>Caryophyllales</taxon>
        <taxon>Chenopodiaceae</taxon>
        <taxon>Chenopodioideae</taxon>
        <taxon>Anserineae</taxon>
        <taxon>Spinacia</taxon>
    </lineage>
</organism>
<dbReference type="RefSeq" id="XP_021854738.2">
    <property type="nucleotide sequence ID" value="XM_021999046.2"/>
</dbReference>
<dbReference type="PANTHER" id="PTHR31672">
    <property type="entry name" value="BNACNNG10540D PROTEIN"/>
    <property type="match status" value="1"/>
</dbReference>
<reference evidence="3" key="2">
    <citation type="submission" date="2025-08" db="UniProtKB">
        <authorList>
            <consortium name="RefSeq"/>
        </authorList>
    </citation>
    <scope>IDENTIFICATION</scope>
    <source>
        <tissue evidence="3">Leaf</tissue>
    </source>
</reference>
<accession>A0A9R0K1X0</accession>
<dbReference type="NCBIfam" id="TIGR01640">
    <property type="entry name" value="F_box_assoc_1"/>
    <property type="match status" value="2"/>
</dbReference>
<dbReference type="Pfam" id="PF12937">
    <property type="entry name" value="F-box-like"/>
    <property type="match status" value="1"/>
</dbReference>
<evidence type="ECO:0000313" key="3">
    <source>
        <dbReference type="RefSeq" id="XP_021854738.2"/>
    </source>
</evidence>
<evidence type="ECO:0000259" key="1">
    <source>
        <dbReference type="PROSITE" id="PS50181"/>
    </source>
</evidence>
<sequence>MDTDSEDFAFSETYIYGLKTRYWRKIECFSSILCDASSGIFANGNLHWVARQRHDLVITSYFIMSFDLGLENCRKVEQPEYGDIHFDMTLGLIGGSLCIICTYRERGADIWMMSDNIQWCKIISLTELRPIHHYDLIKPLIYSRNGSEILLELDNERFIWYNLQKKLVREVNIRQLPTELFGTEVFCGSLLDPEYIGAKMILAALPVKVQCYIFSQLPVKTLGQAQCVCKTWYNFINGPEFYKMHLEVLKKCDDSGLLLILKGERFLSVKAQLLDKAIEINHPLLSNKEYTDIVGSCNGLICLCNNQNQNFALWNPCTGKHEKVPHPDFHVKNFLTHGFGYDSTTDDYKVVSILQQHNRLKGGTVDTEVEVYSMKTRSRKLIQQFSYLVCNPCYGIFANGALHWVARQSPNLYSGSDLVIAFDLGVEKCRVVKQPNYVDTNFHMSLGLQGGNLCILCHYPKESFDLWVMADYQTESWTKLVSISQPNVIRCFEYMKPLAYSKDGSEVLFEQDNEKLFWYNLRKKTVEYVNITGVPKSFDSVMCSSSLVPFGNGTRKYEVIHGEPTMHPKPK</sequence>
<gene>
    <name evidence="3" type="primary">LOC110794094</name>
</gene>
<evidence type="ECO:0000313" key="2">
    <source>
        <dbReference type="Proteomes" id="UP000813463"/>
    </source>
</evidence>
<dbReference type="Proteomes" id="UP000813463">
    <property type="component" value="Chromosome 6"/>
</dbReference>
<keyword evidence="2" id="KW-1185">Reference proteome</keyword>
<dbReference type="AlphaFoldDB" id="A0A9R0K1X0"/>
<dbReference type="InterPro" id="IPR013187">
    <property type="entry name" value="F-box-assoc_dom_typ3"/>
</dbReference>
<dbReference type="InterPro" id="IPR050796">
    <property type="entry name" value="SCF_F-box_component"/>
</dbReference>
<dbReference type="SUPFAM" id="SSF81383">
    <property type="entry name" value="F-box domain"/>
    <property type="match status" value="1"/>
</dbReference>
<feature type="domain" description="F-box" evidence="1">
    <location>
        <begin position="199"/>
        <end position="245"/>
    </location>
</feature>
<protein>
    <submittedName>
        <fullName evidence="3">F-box protein CPR1-like</fullName>
    </submittedName>
</protein>
<reference evidence="2" key="1">
    <citation type="journal article" date="2021" name="Nat. Commun.">
        <title>Genomic analyses provide insights into spinach domestication and the genetic basis of agronomic traits.</title>
        <authorList>
            <person name="Cai X."/>
            <person name="Sun X."/>
            <person name="Xu C."/>
            <person name="Sun H."/>
            <person name="Wang X."/>
            <person name="Ge C."/>
            <person name="Zhang Z."/>
            <person name="Wang Q."/>
            <person name="Fei Z."/>
            <person name="Jiao C."/>
            <person name="Wang Q."/>
        </authorList>
    </citation>
    <scope>NUCLEOTIDE SEQUENCE [LARGE SCALE GENOMIC DNA]</scope>
    <source>
        <strain evidence="2">cv. Varoflay</strain>
    </source>
</reference>
<dbReference type="SMART" id="SM00256">
    <property type="entry name" value="FBOX"/>
    <property type="match status" value="1"/>
</dbReference>
<name>A0A9R0K1X0_SPIOL</name>
<dbReference type="GeneID" id="110794094"/>
<dbReference type="InterPro" id="IPR036047">
    <property type="entry name" value="F-box-like_dom_sf"/>
</dbReference>
<dbReference type="InterPro" id="IPR001810">
    <property type="entry name" value="F-box_dom"/>
</dbReference>
<dbReference type="InterPro" id="IPR017451">
    <property type="entry name" value="F-box-assoc_interact_dom"/>
</dbReference>
<dbReference type="Gene3D" id="1.20.1280.50">
    <property type="match status" value="1"/>
</dbReference>
<dbReference type="PROSITE" id="PS50181">
    <property type="entry name" value="FBOX"/>
    <property type="match status" value="1"/>
</dbReference>
<dbReference type="PANTHER" id="PTHR31672:SF13">
    <property type="entry name" value="F-BOX PROTEIN CPR30-LIKE"/>
    <property type="match status" value="1"/>
</dbReference>
<dbReference type="Pfam" id="PF08268">
    <property type="entry name" value="FBA_3"/>
    <property type="match status" value="2"/>
</dbReference>
<dbReference type="KEGG" id="soe:110794094"/>